<evidence type="ECO:0000313" key="7">
    <source>
        <dbReference type="Proteomes" id="UP000320475"/>
    </source>
</evidence>
<evidence type="ECO:0000313" key="5">
    <source>
        <dbReference type="EMBL" id="TPX45014.1"/>
    </source>
</evidence>
<feature type="repeat" description="ARM" evidence="3">
    <location>
        <begin position="240"/>
        <end position="282"/>
    </location>
</feature>
<reference evidence="6 7" key="1">
    <citation type="journal article" date="2019" name="Sci. Rep.">
        <title>Comparative genomics of chytrid fungi reveal insights into the obligate biotrophic and pathogenic lifestyle of Synchytrium endobioticum.</title>
        <authorList>
            <person name="van de Vossenberg B.T.L.H."/>
            <person name="Warris S."/>
            <person name="Nguyen H.D.T."/>
            <person name="van Gent-Pelzer M.P.E."/>
            <person name="Joly D.L."/>
            <person name="van de Geest H.C."/>
            <person name="Bonants P.J.M."/>
            <person name="Smith D.S."/>
            <person name="Levesque C.A."/>
            <person name="van der Lee T.A.J."/>
        </authorList>
    </citation>
    <scope>NUCLEOTIDE SEQUENCE [LARGE SCALE GENOMIC DNA]</scope>
    <source>
        <strain evidence="4 7">LEV6574</strain>
        <strain evidence="5 6">MB42</strain>
    </source>
</reference>
<dbReference type="PROSITE" id="PS50176">
    <property type="entry name" value="ARM_REPEAT"/>
    <property type="match status" value="1"/>
</dbReference>
<dbReference type="PANTHER" id="PTHR15599">
    <property type="entry name" value="RTDR1"/>
    <property type="match status" value="1"/>
</dbReference>
<dbReference type="STRING" id="286115.A0A507D0M7"/>
<dbReference type="Gene3D" id="1.25.10.10">
    <property type="entry name" value="Leucine-rich Repeat Variant"/>
    <property type="match status" value="2"/>
</dbReference>
<dbReference type="InterPro" id="IPR016024">
    <property type="entry name" value="ARM-type_fold"/>
</dbReference>
<dbReference type="EMBL" id="QEAN01000161">
    <property type="protein sequence ID" value="TPX45014.1"/>
    <property type="molecule type" value="Genomic_DNA"/>
</dbReference>
<dbReference type="InterPro" id="IPR011989">
    <property type="entry name" value="ARM-like"/>
</dbReference>
<dbReference type="InterPro" id="IPR000357">
    <property type="entry name" value="HEAT"/>
</dbReference>
<keyword evidence="6" id="KW-1185">Reference proteome</keyword>
<accession>A0A507D0M7</accession>
<dbReference type="Pfam" id="PF00514">
    <property type="entry name" value="Arm"/>
    <property type="match status" value="1"/>
</dbReference>
<comment type="caution">
    <text evidence="5">The sequence shown here is derived from an EMBL/GenBank/DDBJ whole genome shotgun (WGS) entry which is preliminary data.</text>
</comment>
<proteinExistence type="predicted"/>
<dbReference type="InterPro" id="IPR042856">
    <property type="entry name" value="RSP14"/>
</dbReference>
<evidence type="ECO:0000256" key="1">
    <source>
        <dbReference type="ARBA" id="ARBA00022737"/>
    </source>
</evidence>
<dbReference type="PANTHER" id="PTHR15599:SF1">
    <property type="entry name" value="RADIAL SPOKE HEAD 14 HOMOLOG"/>
    <property type="match status" value="1"/>
</dbReference>
<evidence type="ECO:0000313" key="6">
    <source>
        <dbReference type="Proteomes" id="UP000317494"/>
    </source>
</evidence>
<dbReference type="PROSITE" id="PS50077">
    <property type="entry name" value="HEAT_REPEAT"/>
    <property type="match status" value="1"/>
</dbReference>
<keyword evidence="1" id="KW-0677">Repeat</keyword>
<dbReference type="VEuPathDB" id="FungiDB:SeMB42_g04128"/>
<dbReference type="AlphaFoldDB" id="A0A507D0M7"/>
<dbReference type="InterPro" id="IPR000225">
    <property type="entry name" value="Armadillo"/>
</dbReference>
<evidence type="ECO:0000313" key="4">
    <source>
        <dbReference type="EMBL" id="TPX43385.1"/>
    </source>
</evidence>
<gene>
    <name evidence="4" type="ORF">SeLEV6574_g05097</name>
    <name evidence="5" type="ORF">SeMB42_g04128</name>
</gene>
<evidence type="ECO:0000256" key="3">
    <source>
        <dbReference type="PROSITE-ProRule" id="PRU00259"/>
    </source>
</evidence>
<evidence type="ECO:0008006" key="8">
    <source>
        <dbReference type="Google" id="ProtNLM"/>
    </source>
</evidence>
<name>A0A507D0M7_9FUNG</name>
<protein>
    <recommendedName>
        <fullName evidence="8">Condensin complex subunit 1 C-terminal domain-containing protein</fullName>
    </recommendedName>
</protein>
<dbReference type="Proteomes" id="UP000317494">
    <property type="component" value="Unassembled WGS sequence"/>
</dbReference>
<dbReference type="InterPro" id="IPR021133">
    <property type="entry name" value="HEAT_type_2"/>
</dbReference>
<feature type="repeat" description="HEAT" evidence="2">
    <location>
        <begin position="241"/>
        <end position="275"/>
    </location>
</feature>
<evidence type="ECO:0000256" key="2">
    <source>
        <dbReference type="PROSITE-ProRule" id="PRU00103"/>
    </source>
</evidence>
<dbReference type="SMART" id="SM00185">
    <property type="entry name" value="ARM"/>
    <property type="match status" value="4"/>
</dbReference>
<dbReference type="Proteomes" id="UP000320475">
    <property type="component" value="Unassembled WGS sequence"/>
</dbReference>
<organism evidence="5 6">
    <name type="scientific">Synchytrium endobioticum</name>
    <dbReference type="NCBI Taxonomy" id="286115"/>
    <lineage>
        <taxon>Eukaryota</taxon>
        <taxon>Fungi</taxon>
        <taxon>Fungi incertae sedis</taxon>
        <taxon>Chytridiomycota</taxon>
        <taxon>Chytridiomycota incertae sedis</taxon>
        <taxon>Chytridiomycetes</taxon>
        <taxon>Synchytriales</taxon>
        <taxon>Synchytriaceae</taxon>
        <taxon>Synchytrium</taxon>
    </lineage>
</organism>
<dbReference type="SUPFAM" id="SSF48371">
    <property type="entry name" value="ARM repeat"/>
    <property type="match status" value="1"/>
</dbReference>
<dbReference type="EMBL" id="QEAM01000226">
    <property type="protein sequence ID" value="TPX43385.1"/>
    <property type="molecule type" value="Genomic_DNA"/>
</dbReference>
<dbReference type="Pfam" id="PF02985">
    <property type="entry name" value="HEAT"/>
    <property type="match status" value="1"/>
</dbReference>
<dbReference type="OrthoDB" id="409644at2759"/>
<sequence length="353" mass="38163">MPVTVQAPFEPKSAIPEKCDATQVRLAYGNRAIPKLISELSSEALITRQRALIALAELFHAPDHSAYGIQQGVVPVLLSLVSSRDLTTRQKASECFVILAGLAIGRRAFVGNEALKPISVLFNDEDLLVRHHAHTVFARVTIDLVAVENILTHRLMSLIVSKIVSEQLELQVLGLQTLAQILRLGQKPRIPNHALECEALTSLTGLLGREKAADIKIAAARCVMNLCFYADAKKLACEGRTLPALVELLGDSKAEVRAAAAGALMSITISVEAKKEVIAAGALPVLAGLLKDRNEHVLLNVIKTIANVAEHYSGRFQLAESVPTLEALKNQHIDNPPLAEAAKKAIQVISWRP</sequence>